<accession>A0A0A8ZAK9</accession>
<reference evidence="1" key="2">
    <citation type="journal article" date="2015" name="Data Brief">
        <title>Shoot transcriptome of the giant reed, Arundo donax.</title>
        <authorList>
            <person name="Barrero R.A."/>
            <person name="Guerrero F.D."/>
            <person name="Moolhuijzen P."/>
            <person name="Goolsby J.A."/>
            <person name="Tidwell J."/>
            <person name="Bellgard S.E."/>
            <person name="Bellgard M.I."/>
        </authorList>
    </citation>
    <scope>NUCLEOTIDE SEQUENCE</scope>
    <source>
        <tissue evidence="1">Shoot tissue taken approximately 20 cm above the soil surface</tissue>
    </source>
</reference>
<dbReference type="EMBL" id="GBRH01265993">
    <property type="protein sequence ID" value="JAD31902.1"/>
    <property type="molecule type" value="Transcribed_RNA"/>
</dbReference>
<reference evidence="1" key="1">
    <citation type="submission" date="2014-09" db="EMBL/GenBank/DDBJ databases">
        <authorList>
            <person name="Magalhaes I.L.F."/>
            <person name="Oliveira U."/>
            <person name="Santos F.R."/>
            <person name="Vidigal T.H.D.A."/>
            <person name="Brescovit A.D."/>
            <person name="Santos A.J."/>
        </authorList>
    </citation>
    <scope>NUCLEOTIDE SEQUENCE</scope>
    <source>
        <tissue evidence="1">Shoot tissue taken approximately 20 cm above the soil surface</tissue>
    </source>
</reference>
<dbReference type="AlphaFoldDB" id="A0A0A8ZAK9"/>
<sequence>MSASICAINCSHTDPTLPNSAQVRFDHTTSYTSPHANPPSAPLNLLPSLHLRSHPYAPALNLSHYTFHLPP</sequence>
<name>A0A0A8ZAK9_ARUDO</name>
<evidence type="ECO:0000313" key="1">
    <source>
        <dbReference type="EMBL" id="JAD31902.1"/>
    </source>
</evidence>
<organism evidence="1">
    <name type="scientific">Arundo donax</name>
    <name type="common">Giant reed</name>
    <name type="synonym">Donax arundinaceus</name>
    <dbReference type="NCBI Taxonomy" id="35708"/>
    <lineage>
        <taxon>Eukaryota</taxon>
        <taxon>Viridiplantae</taxon>
        <taxon>Streptophyta</taxon>
        <taxon>Embryophyta</taxon>
        <taxon>Tracheophyta</taxon>
        <taxon>Spermatophyta</taxon>
        <taxon>Magnoliopsida</taxon>
        <taxon>Liliopsida</taxon>
        <taxon>Poales</taxon>
        <taxon>Poaceae</taxon>
        <taxon>PACMAD clade</taxon>
        <taxon>Arundinoideae</taxon>
        <taxon>Arundineae</taxon>
        <taxon>Arundo</taxon>
    </lineage>
</organism>
<protein>
    <submittedName>
        <fullName evidence="1">Uncharacterized protein</fullName>
    </submittedName>
</protein>
<proteinExistence type="predicted"/>